<dbReference type="Proteomes" id="UP000177263">
    <property type="component" value="Unassembled WGS sequence"/>
</dbReference>
<accession>A0A1F7YNP3</accession>
<feature type="chain" id="PRO_5009533827" description="AMIN domain-containing protein" evidence="1">
    <location>
        <begin position="25"/>
        <end position="243"/>
    </location>
</feature>
<evidence type="ECO:0000313" key="3">
    <source>
        <dbReference type="Proteomes" id="UP000177263"/>
    </source>
</evidence>
<evidence type="ECO:0000313" key="2">
    <source>
        <dbReference type="EMBL" id="OGM28218.1"/>
    </source>
</evidence>
<protein>
    <recommendedName>
        <fullName evidence="4">AMIN domain-containing protein</fullName>
    </recommendedName>
</protein>
<name>A0A1F7YNP3_9BACT</name>
<gene>
    <name evidence="2" type="ORF">A2801_04290</name>
</gene>
<dbReference type="EMBL" id="MGGM01000033">
    <property type="protein sequence ID" value="OGM28218.1"/>
    <property type="molecule type" value="Genomic_DNA"/>
</dbReference>
<sequence>MNKLFCLLLGIGILGLIFPAQAQAALVTATTEGELVINVLAFTTDPLLASEEHELAVKDIVQTGTPSPNTRVVLDREGEQTVLLVHSGDDTKQLDVTGYTREIVEIEEREAPKRVSISARDGKFGITQQGVIAKTEFAIEVNAEDHRISVNTPNGSRFIFILPYDAAAQTIKSNLLTNIPGEITLTEGNEGELAYEIRGQRFVNILNLVSIPVDVTAYISAQNGRVMEVEQPLWYSLLGFLLS</sequence>
<feature type="signal peptide" evidence="1">
    <location>
        <begin position="1"/>
        <end position="24"/>
    </location>
</feature>
<evidence type="ECO:0008006" key="4">
    <source>
        <dbReference type="Google" id="ProtNLM"/>
    </source>
</evidence>
<dbReference type="STRING" id="1802500.A2801_04290"/>
<dbReference type="AlphaFoldDB" id="A0A1F7YNP3"/>
<reference evidence="2 3" key="1">
    <citation type="journal article" date="2016" name="Nat. Commun.">
        <title>Thousands of microbial genomes shed light on interconnected biogeochemical processes in an aquifer system.</title>
        <authorList>
            <person name="Anantharaman K."/>
            <person name="Brown C.T."/>
            <person name="Hug L.A."/>
            <person name="Sharon I."/>
            <person name="Castelle C.J."/>
            <person name="Probst A.J."/>
            <person name="Thomas B.C."/>
            <person name="Singh A."/>
            <person name="Wilkins M.J."/>
            <person name="Karaoz U."/>
            <person name="Brodie E.L."/>
            <person name="Williams K.H."/>
            <person name="Hubbard S.S."/>
            <person name="Banfield J.F."/>
        </authorList>
    </citation>
    <scope>NUCLEOTIDE SEQUENCE [LARGE SCALE GENOMIC DNA]</scope>
</reference>
<comment type="caution">
    <text evidence="2">The sequence shown here is derived from an EMBL/GenBank/DDBJ whole genome shotgun (WGS) entry which is preliminary data.</text>
</comment>
<proteinExistence type="predicted"/>
<organism evidence="2 3">
    <name type="scientific">Candidatus Woesebacteria bacterium RIFCSPHIGHO2_01_FULL_41_10</name>
    <dbReference type="NCBI Taxonomy" id="1802500"/>
    <lineage>
        <taxon>Bacteria</taxon>
        <taxon>Candidatus Woeseibacteriota</taxon>
    </lineage>
</organism>
<evidence type="ECO:0000256" key="1">
    <source>
        <dbReference type="SAM" id="SignalP"/>
    </source>
</evidence>
<keyword evidence="1" id="KW-0732">Signal</keyword>